<evidence type="ECO:0000313" key="1">
    <source>
        <dbReference type="EMBL" id="KAK1756080.1"/>
    </source>
</evidence>
<reference evidence="1" key="1">
    <citation type="submission" date="2023-06" db="EMBL/GenBank/DDBJ databases">
        <title>Genome-scale phylogeny and comparative genomics of the fungal order Sordariales.</title>
        <authorList>
            <consortium name="Lawrence Berkeley National Laboratory"/>
            <person name="Hensen N."/>
            <person name="Bonometti L."/>
            <person name="Westerberg I."/>
            <person name="Brannstrom I.O."/>
            <person name="Guillou S."/>
            <person name="Cros-Aarteil S."/>
            <person name="Calhoun S."/>
            <person name="Haridas S."/>
            <person name="Kuo A."/>
            <person name="Mondo S."/>
            <person name="Pangilinan J."/>
            <person name="Riley R."/>
            <person name="Labutti K."/>
            <person name="Andreopoulos B."/>
            <person name="Lipzen A."/>
            <person name="Chen C."/>
            <person name="Yanf M."/>
            <person name="Daum C."/>
            <person name="Ng V."/>
            <person name="Clum A."/>
            <person name="Steindorff A."/>
            <person name="Ohm R."/>
            <person name="Martin F."/>
            <person name="Silar P."/>
            <person name="Natvig D."/>
            <person name="Lalanne C."/>
            <person name="Gautier V."/>
            <person name="Ament-Velasquez S.L."/>
            <person name="Kruys A."/>
            <person name="Hutchinson M.I."/>
            <person name="Powell A.J."/>
            <person name="Barry K."/>
            <person name="Miller A.N."/>
            <person name="Grigoriev I.V."/>
            <person name="Debuchy R."/>
            <person name="Gladieux P."/>
            <person name="Thoren M.H."/>
            <person name="Johannesson H."/>
        </authorList>
    </citation>
    <scope>NUCLEOTIDE SEQUENCE</scope>
    <source>
        <strain evidence="1">PSN4</strain>
    </source>
</reference>
<name>A0AAJ0BD32_9PEZI</name>
<comment type="caution">
    <text evidence="1">The sequence shown here is derived from an EMBL/GenBank/DDBJ whole genome shotgun (WGS) entry which is preliminary data.</text>
</comment>
<dbReference type="PANTHER" id="PTHR28152:SF1">
    <property type="entry name" value="HYDROXYACYL-THIOESTER DEHYDRATASE TYPE 2, MITOCHONDRIAL"/>
    <property type="match status" value="1"/>
</dbReference>
<dbReference type="Proteomes" id="UP001239445">
    <property type="component" value="Unassembled WGS sequence"/>
</dbReference>
<dbReference type="AlphaFoldDB" id="A0AAJ0BD32"/>
<sequence length="172" mass="19203">MSEVRRLVFMRERRDGPSSSTERRRVVKAPYDPDFSFTATPTPALLFQFSALTYNAHAIHLDPTYAREEEGYPERLVHGPLTQVFMLAGLRGYLDGKGRTGELVRSMEYRNLAPLFVGEVLRVCVREVGKGEGDGEDEVKWQLWVEGPDGGMAVKGTATTVKRRDGKGAAKL</sequence>
<accession>A0AAJ0BD32</accession>
<proteinExistence type="predicted"/>
<evidence type="ECO:0000313" key="2">
    <source>
        <dbReference type="Proteomes" id="UP001239445"/>
    </source>
</evidence>
<dbReference type="GO" id="GO:0019171">
    <property type="term" value="F:(3R)-hydroxyacyl-[acyl-carrier-protein] dehydratase activity"/>
    <property type="evidence" value="ECO:0007669"/>
    <property type="project" value="TreeGrafter"/>
</dbReference>
<keyword evidence="2" id="KW-1185">Reference proteome</keyword>
<dbReference type="EMBL" id="MU839832">
    <property type="protein sequence ID" value="KAK1756080.1"/>
    <property type="molecule type" value="Genomic_DNA"/>
</dbReference>
<dbReference type="InterPro" id="IPR029069">
    <property type="entry name" value="HotDog_dom_sf"/>
</dbReference>
<dbReference type="SUPFAM" id="SSF54637">
    <property type="entry name" value="Thioesterase/thiol ester dehydrase-isomerase"/>
    <property type="match status" value="1"/>
</dbReference>
<dbReference type="Gene3D" id="3.10.129.10">
    <property type="entry name" value="Hotdog Thioesterase"/>
    <property type="match status" value="1"/>
</dbReference>
<dbReference type="PANTHER" id="PTHR28152">
    <property type="entry name" value="HYDROXYACYL-THIOESTER DEHYDRATASE TYPE 2, MITOCHONDRIAL"/>
    <property type="match status" value="1"/>
</dbReference>
<gene>
    <name evidence="1" type="ORF">QBC47DRAFT_379027</name>
</gene>
<organism evidence="1 2">
    <name type="scientific">Echria macrotheca</name>
    <dbReference type="NCBI Taxonomy" id="438768"/>
    <lineage>
        <taxon>Eukaryota</taxon>
        <taxon>Fungi</taxon>
        <taxon>Dikarya</taxon>
        <taxon>Ascomycota</taxon>
        <taxon>Pezizomycotina</taxon>
        <taxon>Sordariomycetes</taxon>
        <taxon>Sordariomycetidae</taxon>
        <taxon>Sordariales</taxon>
        <taxon>Schizotheciaceae</taxon>
        <taxon>Echria</taxon>
    </lineage>
</organism>
<dbReference type="GO" id="GO:0005739">
    <property type="term" value="C:mitochondrion"/>
    <property type="evidence" value="ECO:0007669"/>
    <property type="project" value="TreeGrafter"/>
</dbReference>
<dbReference type="InterPro" id="IPR052741">
    <property type="entry name" value="Mitochondrial_HTD2"/>
</dbReference>
<protein>
    <submittedName>
        <fullName evidence="1">HotDog domain-containing protein</fullName>
    </submittedName>
</protein>